<dbReference type="PROSITE" id="PS50110">
    <property type="entry name" value="RESPONSE_REGULATORY"/>
    <property type="match status" value="1"/>
</dbReference>
<dbReference type="SMART" id="SM00448">
    <property type="entry name" value="REC"/>
    <property type="match status" value="1"/>
</dbReference>
<accession>A0ABW1ZXU2</accession>
<dbReference type="InterPro" id="IPR001789">
    <property type="entry name" value="Sig_transdc_resp-reg_receiver"/>
</dbReference>
<evidence type="ECO:0000256" key="1">
    <source>
        <dbReference type="ARBA" id="ARBA00023125"/>
    </source>
</evidence>
<evidence type="ECO:0000256" key="2">
    <source>
        <dbReference type="PROSITE-ProRule" id="PRU00169"/>
    </source>
</evidence>
<name>A0ABW1ZXU2_9GAMM</name>
<dbReference type="Gene3D" id="3.40.50.2300">
    <property type="match status" value="1"/>
</dbReference>
<dbReference type="PRINTS" id="PR00038">
    <property type="entry name" value="HTHLUXR"/>
</dbReference>
<reference evidence="6" key="1">
    <citation type="journal article" date="2019" name="Int. J. Syst. Evol. Microbiol.">
        <title>The Global Catalogue of Microorganisms (GCM) 10K type strain sequencing project: providing services to taxonomists for standard genome sequencing and annotation.</title>
        <authorList>
            <consortium name="The Broad Institute Genomics Platform"/>
            <consortium name="The Broad Institute Genome Sequencing Center for Infectious Disease"/>
            <person name="Wu L."/>
            <person name="Ma J."/>
        </authorList>
    </citation>
    <scope>NUCLEOTIDE SEQUENCE [LARGE SCALE GENOMIC DNA]</scope>
    <source>
        <strain evidence="6">NBRC 111756</strain>
    </source>
</reference>
<evidence type="ECO:0000259" key="3">
    <source>
        <dbReference type="PROSITE" id="PS50043"/>
    </source>
</evidence>
<dbReference type="EMBL" id="JBHSWE010000001">
    <property type="protein sequence ID" value="MFC6670018.1"/>
    <property type="molecule type" value="Genomic_DNA"/>
</dbReference>
<dbReference type="SUPFAM" id="SSF52172">
    <property type="entry name" value="CheY-like"/>
    <property type="match status" value="1"/>
</dbReference>
<feature type="domain" description="Response regulatory" evidence="4">
    <location>
        <begin position="5"/>
        <end position="122"/>
    </location>
</feature>
<evidence type="ECO:0000313" key="6">
    <source>
        <dbReference type="Proteomes" id="UP001596422"/>
    </source>
</evidence>
<keyword evidence="6" id="KW-1185">Reference proteome</keyword>
<gene>
    <name evidence="5" type="ORF">ACFQDL_07905</name>
</gene>
<dbReference type="PANTHER" id="PTHR45566">
    <property type="entry name" value="HTH-TYPE TRANSCRIPTIONAL REGULATOR YHJB-RELATED"/>
    <property type="match status" value="1"/>
</dbReference>
<dbReference type="InterPro" id="IPR051015">
    <property type="entry name" value="EvgA-like"/>
</dbReference>
<dbReference type="InterPro" id="IPR036388">
    <property type="entry name" value="WH-like_DNA-bd_sf"/>
</dbReference>
<dbReference type="PROSITE" id="PS00622">
    <property type="entry name" value="HTH_LUXR_1"/>
    <property type="match status" value="1"/>
</dbReference>
<comment type="caution">
    <text evidence="5">The sequence shown here is derived from an EMBL/GenBank/DDBJ whole genome shotgun (WGS) entry which is preliminary data.</text>
</comment>
<dbReference type="InterPro" id="IPR016032">
    <property type="entry name" value="Sig_transdc_resp-reg_C-effctor"/>
</dbReference>
<dbReference type="RefSeq" id="WP_379908537.1">
    <property type="nucleotide sequence ID" value="NZ_JBHSWE010000001.1"/>
</dbReference>
<dbReference type="PROSITE" id="PS50043">
    <property type="entry name" value="HTH_LUXR_2"/>
    <property type="match status" value="1"/>
</dbReference>
<dbReference type="PANTHER" id="PTHR45566:SF1">
    <property type="entry name" value="HTH-TYPE TRANSCRIPTIONAL REGULATOR YHJB-RELATED"/>
    <property type="match status" value="1"/>
</dbReference>
<dbReference type="SMART" id="SM00421">
    <property type="entry name" value="HTH_LUXR"/>
    <property type="match status" value="1"/>
</dbReference>
<feature type="domain" description="HTH luxR-type" evidence="3">
    <location>
        <begin position="145"/>
        <end position="210"/>
    </location>
</feature>
<dbReference type="Pfam" id="PF00072">
    <property type="entry name" value="Response_reg"/>
    <property type="match status" value="1"/>
</dbReference>
<dbReference type="Pfam" id="PF00196">
    <property type="entry name" value="GerE"/>
    <property type="match status" value="1"/>
</dbReference>
<evidence type="ECO:0000259" key="4">
    <source>
        <dbReference type="PROSITE" id="PS50110"/>
    </source>
</evidence>
<sequence length="210" mass="23726">MTKLNVLIADRSPIYRLGIQIALQNAGLDCIFWEVEAWSEVQETLARIQNADLLVLDDCLPELGHFRQLERLLTSHVELPVLILADVASSNFVREAYLSGASGVVLKSSSLDKLSEALCSVLKGSFLHPENDKCYWINTPDRECPVDRSTLLSEKEKHVLKHLKDGLRNKQIALQMCLTESTIKSHLSSIYRKLNVDNRTRLAISIQKME</sequence>
<keyword evidence="1" id="KW-0238">DNA-binding</keyword>
<dbReference type="SUPFAM" id="SSF46894">
    <property type="entry name" value="C-terminal effector domain of the bipartite response regulators"/>
    <property type="match status" value="1"/>
</dbReference>
<dbReference type="Gene3D" id="1.10.10.10">
    <property type="entry name" value="Winged helix-like DNA-binding domain superfamily/Winged helix DNA-binding domain"/>
    <property type="match status" value="1"/>
</dbReference>
<evidence type="ECO:0000313" key="5">
    <source>
        <dbReference type="EMBL" id="MFC6670018.1"/>
    </source>
</evidence>
<dbReference type="InterPro" id="IPR000792">
    <property type="entry name" value="Tscrpt_reg_LuxR_C"/>
</dbReference>
<dbReference type="InterPro" id="IPR011006">
    <property type="entry name" value="CheY-like_superfamily"/>
</dbReference>
<feature type="modified residue" description="4-aspartylphosphate" evidence="2">
    <location>
        <position position="57"/>
    </location>
</feature>
<protein>
    <submittedName>
        <fullName evidence="5">LuxR C-terminal-related transcriptional regulator</fullName>
    </submittedName>
</protein>
<organism evidence="5 6">
    <name type="scientific">Marinobacterium aestuariivivens</name>
    <dbReference type="NCBI Taxonomy" id="1698799"/>
    <lineage>
        <taxon>Bacteria</taxon>
        <taxon>Pseudomonadati</taxon>
        <taxon>Pseudomonadota</taxon>
        <taxon>Gammaproteobacteria</taxon>
        <taxon>Oceanospirillales</taxon>
        <taxon>Oceanospirillaceae</taxon>
        <taxon>Marinobacterium</taxon>
    </lineage>
</organism>
<dbReference type="Proteomes" id="UP001596422">
    <property type="component" value="Unassembled WGS sequence"/>
</dbReference>
<dbReference type="CDD" id="cd06170">
    <property type="entry name" value="LuxR_C_like"/>
    <property type="match status" value="1"/>
</dbReference>
<keyword evidence="2" id="KW-0597">Phosphoprotein</keyword>
<proteinExistence type="predicted"/>